<feature type="compositionally biased region" description="Basic and acidic residues" evidence="1">
    <location>
        <begin position="20"/>
        <end position="31"/>
    </location>
</feature>
<evidence type="ECO:0000256" key="1">
    <source>
        <dbReference type="SAM" id="MobiDB-lite"/>
    </source>
</evidence>
<dbReference type="EMBL" id="JACMSC010000004">
    <property type="protein sequence ID" value="KAG6524891.1"/>
    <property type="molecule type" value="Genomic_DNA"/>
</dbReference>
<evidence type="ECO:0000313" key="3">
    <source>
        <dbReference type="EMBL" id="KAG6524891.1"/>
    </source>
</evidence>
<proteinExistence type="predicted"/>
<gene>
    <name evidence="3" type="ORF">ZIOFF_014836</name>
</gene>
<comment type="caution">
    <text evidence="3">The sequence shown here is derived from an EMBL/GenBank/DDBJ whole genome shotgun (WGS) entry which is preliminary data.</text>
</comment>
<evidence type="ECO:0000313" key="4">
    <source>
        <dbReference type="Proteomes" id="UP000734854"/>
    </source>
</evidence>
<dbReference type="AlphaFoldDB" id="A0A8J5HHU0"/>
<reference evidence="3 4" key="1">
    <citation type="submission" date="2020-08" db="EMBL/GenBank/DDBJ databases">
        <title>Plant Genome Project.</title>
        <authorList>
            <person name="Zhang R.-G."/>
        </authorList>
    </citation>
    <scope>NUCLEOTIDE SEQUENCE [LARGE SCALE GENOMIC DNA]</scope>
    <source>
        <tissue evidence="3">Rhizome</tissue>
    </source>
</reference>
<dbReference type="Proteomes" id="UP000734854">
    <property type="component" value="Unassembled WGS sequence"/>
</dbReference>
<sequence>MPRVCGSAFVDNLPRGSGCGEEKNRQQCKSERSKRRRIVSRSRASSINIIGALGYLPSLSPSPPLVSDAPDLHPPGHYLQICVPEVRNRVVATFWCHLAARFTLLYSHGNDADLGQIFDLFDELRTHIRVNLMRQIPQIFREIELKKVEGGILRNVLPPTLNQYPGSAHATVDLLCGLGRGDIIGLGRRDVIELSVVMGKGFPIYPICSLIVSDSGATERQGVRLYYGARNLQRMTYQESFKDWESTGVKIIPVLSQPDERWSGERGYVQTVFSRAKDILNPSSTVVVLCGRKQMVEIPDAIALIVSDSGCDRVWSRLRQIAVGIHQQLSWIVAKIHAVIELDRGRNPCRDPQGFPLRRPHVTDTSSGPSDASECVVGPDNMSGLVVSSGDAFRHAQQAWVTWLGSHYGVGVIVGFIQRVQARCRACVTSLDLSPGLAVGEQSMNDQWRRWVVAAMAAIAAAI</sequence>
<dbReference type="InterPro" id="IPR001433">
    <property type="entry name" value="OxRdtase_FAD/NAD-bd"/>
</dbReference>
<dbReference type="InterPro" id="IPR039261">
    <property type="entry name" value="FNR_nucleotide-bd"/>
</dbReference>
<evidence type="ECO:0000259" key="2">
    <source>
        <dbReference type="Pfam" id="PF00175"/>
    </source>
</evidence>
<keyword evidence="4" id="KW-1185">Reference proteome</keyword>
<dbReference type="GO" id="GO:0016491">
    <property type="term" value="F:oxidoreductase activity"/>
    <property type="evidence" value="ECO:0007669"/>
    <property type="project" value="InterPro"/>
</dbReference>
<dbReference type="Pfam" id="PF00175">
    <property type="entry name" value="NAD_binding_1"/>
    <property type="match status" value="1"/>
</dbReference>
<dbReference type="SUPFAM" id="SSF52343">
    <property type="entry name" value="Ferredoxin reductase-like, C-terminal NADP-linked domain"/>
    <property type="match status" value="1"/>
</dbReference>
<feature type="region of interest" description="Disordered" evidence="1">
    <location>
        <begin position="351"/>
        <end position="373"/>
    </location>
</feature>
<organism evidence="3 4">
    <name type="scientific">Zingiber officinale</name>
    <name type="common">Ginger</name>
    <name type="synonym">Amomum zingiber</name>
    <dbReference type="NCBI Taxonomy" id="94328"/>
    <lineage>
        <taxon>Eukaryota</taxon>
        <taxon>Viridiplantae</taxon>
        <taxon>Streptophyta</taxon>
        <taxon>Embryophyta</taxon>
        <taxon>Tracheophyta</taxon>
        <taxon>Spermatophyta</taxon>
        <taxon>Magnoliopsida</taxon>
        <taxon>Liliopsida</taxon>
        <taxon>Zingiberales</taxon>
        <taxon>Zingiberaceae</taxon>
        <taxon>Zingiber</taxon>
    </lineage>
</organism>
<feature type="domain" description="Oxidoreductase FAD/NAD(P)-binding" evidence="2">
    <location>
        <begin position="203"/>
        <end position="297"/>
    </location>
</feature>
<dbReference type="PANTHER" id="PTHR47215">
    <property type="match status" value="1"/>
</dbReference>
<accession>A0A8J5HHU0</accession>
<name>A0A8J5HHU0_ZINOF</name>
<protein>
    <recommendedName>
        <fullName evidence="2">Oxidoreductase FAD/NAD(P)-binding domain-containing protein</fullName>
    </recommendedName>
</protein>
<feature type="region of interest" description="Disordered" evidence="1">
    <location>
        <begin position="16"/>
        <end position="35"/>
    </location>
</feature>
<dbReference type="Gene3D" id="3.40.50.80">
    <property type="entry name" value="Nucleotide-binding domain of ferredoxin-NADP reductase (FNR) module"/>
    <property type="match status" value="1"/>
</dbReference>
<dbReference type="PANTHER" id="PTHR47215:SF1">
    <property type="entry name" value="F9L1.8 PROTEIN"/>
    <property type="match status" value="1"/>
</dbReference>